<gene>
    <name evidence="2" type="ORF">M5D96_006090</name>
</gene>
<evidence type="ECO:0000256" key="1">
    <source>
        <dbReference type="SAM" id="MobiDB-lite"/>
    </source>
</evidence>
<reference evidence="2" key="1">
    <citation type="journal article" date="2023" name="Genome Biol. Evol.">
        <title>Long-read-based Genome Assembly of Drosophila gunungcola Reveals Fewer Chemosensory Genes in Flower-breeding Species.</title>
        <authorList>
            <person name="Negi A."/>
            <person name="Liao B.Y."/>
            <person name="Yeh S.D."/>
        </authorList>
    </citation>
    <scope>NUCLEOTIDE SEQUENCE</scope>
    <source>
        <strain evidence="2">Sukarami</strain>
    </source>
</reference>
<evidence type="ECO:0000313" key="2">
    <source>
        <dbReference type="EMBL" id="KAI8041821.1"/>
    </source>
</evidence>
<dbReference type="Proteomes" id="UP001059596">
    <property type="component" value="Unassembled WGS sequence"/>
</dbReference>
<protein>
    <submittedName>
        <fullName evidence="2">Uncharacterized protein</fullName>
    </submittedName>
</protein>
<dbReference type="EMBL" id="JAMKOV010000003">
    <property type="protein sequence ID" value="KAI8041821.1"/>
    <property type="molecule type" value="Genomic_DNA"/>
</dbReference>
<feature type="compositionally biased region" description="Basic and acidic residues" evidence="1">
    <location>
        <begin position="15"/>
        <end position="27"/>
    </location>
</feature>
<proteinExistence type="predicted"/>
<comment type="caution">
    <text evidence="2">The sequence shown here is derived from an EMBL/GenBank/DDBJ whole genome shotgun (WGS) entry which is preliminary data.</text>
</comment>
<sequence length="111" mass="12500">MLDDVSDVATNRASRSPEHEPPSDPEPRPNVCQLLSKEPFPVATKSNPSPIRSAQPPTYIARSYRQQQQQQRQQPTNALLGALVILNRRLADCRRASRIEFEFEYAIVSVG</sequence>
<accession>A0A9P9YRN2</accession>
<feature type="region of interest" description="Disordered" evidence="1">
    <location>
        <begin position="1"/>
        <end position="32"/>
    </location>
</feature>
<dbReference type="AlphaFoldDB" id="A0A9P9YRN2"/>
<evidence type="ECO:0000313" key="3">
    <source>
        <dbReference type="Proteomes" id="UP001059596"/>
    </source>
</evidence>
<keyword evidence="3" id="KW-1185">Reference proteome</keyword>
<name>A0A9P9YRN2_9MUSC</name>
<organism evidence="2 3">
    <name type="scientific">Drosophila gunungcola</name>
    <name type="common">fruit fly</name>
    <dbReference type="NCBI Taxonomy" id="103775"/>
    <lineage>
        <taxon>Eukaryota</taxon>
        <taxon>Metazoa</taxon>
        <taxon>Ecdysozoa</taxon>
        <taxon>Arthropoda</taxon>
        <taxon>Hexapoda</taxon>
        <taxon>Insecta</taxon>
        <taxon>Pterygota</taxon>
        <taxon>Neoptera</taxon>
        <taxon>Endopterygota</taxon>
        <taxon>Diptera</taxon>
        <taxon>Brachycera</taxon>
        <taxon>Muscomorpha</taxon>
        <taxon>Ephydroidea</taxon>
        <taxon>Drosophilidae</taxon>
        <taxon>Drosophila</taxon>
        <taxon>Sophophora</taxon>
    </lineage>
</organism>